<dbReference type="SUPFAM" id="SSF51395">
    <property type="entry name" value="FMN-linked oxidoreductases"/>
    <property type="match status" value="1"/>
</dbReference>
<proteinExistence type="inferred from homology"/>
<evidence type="ECO:0000259" key="5">
    <source>
        <dbReference type="Pfam" id="PF00724"/>
    </source>
</evidence>
<evidence type="ECO:0000256" key="3">
    <source>
        <dbReference type="ARBA" id="ARBA00022643"/>
    </source>
</evidence>
<dbReference type="InterPro" id="IPR013785">
    <property type="entry name" value="Aldolase_TIM"/>
</dbReference>
<reference evidence="6" key="1">
    <citation type="submission" date="2022-07" db="EMBL/GenBank/DDBJ databases">
        <title>Draft genome sequence of Zalerion maritima ATCC 34329, a (micro)plastics degrading marine fungus.</title>
        <authorList>
            <person name="Paco A."/>
            <person name="Goncalves M.F.M."/>
            <person name="Rocha-Santos T.A.P."/>
            <person name="Alves A."/>
        </authorList>
    </citation>
    <scope>NUCLEOTIDE SEQUENCE</scope>
    <source>
        <strain evidence="6">ATCC 34329</strain>
    </source>
</reference>
<dbReference type="GO" id="GO:0016491">
    <property type="term" value="F:oxidoreductase activity"/>
    <property type="evidence" value="ECO:0007669"/>
    <property type="project" value="UniProtKB-KW"/>
</dbReference>
<gene>
    <name evidence="6" type="ORF">MKZ38_007976</name>
</gene>
<dbReference type="EMBL" id="JAKWBI020000538">
    <property type="protein sequence ID" value="KAJ2894034.1"/>
    <property type="molecule type" value="Genomic_DNA"/>
</dbReference>
<organism evidence="6 7">
    <name type="scientific">Zalerion maritima</name>
    <dbReference type="NCBI Taxonomy" id="339359"/>
    <lineage>
        <taxon>Eukaryota</taxon>
        <taxon>Fungi</taxon>
        <taxon>Dikarya</taxon>
        <taxon>Ascomycota</taxon>
        <taxon>Pezizomycotina</taxon>
        <taxon>Sordariomycetes</taxon>
        <taxon>Lulworthiomycetidae</taxon>
        <taxon>Lulworthiales</taxon>
        <taxon>Lulworthiaceae</taxon>
        <taxon>Zalerion</taxon>
    </lineage>
</organism>
<sequence length="423" mass="45459">MSVNKTPAARLGEPITFPVSGRTAPNRFLNAAMSESLCTWDDVDFSKRGLPTPEYISLYKAWGQGGWGQNVTGNVQIEPDHVETSGNAIIPRDAPFSGPRFEGFKAVASVAKADGGLIVAQVSHPGRQVPDTIQRHPISASDIQQPAVFFGNFAKPRAATKEDINRVIEGFAHAAEYLEKAGFDGIQLHGAHGYLIAQFLSPRTNKRTDQYGGSVTNRARLAVEIADAVHRRVSASFVVGIKINSVEFQEDGITPEDAAQLCSALEGAGFDYFELSGGNYEEFAFVHKKESTKKREAFFLDFAETIMAARKKTGKEPRVYITGGFRTVKGLADALDVVDGVGVGKSACADPAIAGKIVQGQVDTLPPTTIPEAETAAAMVCAKKQLQQIASGEAPMDLSVSDRWQAYMAPIIAAMKPKEEGNL</sequence>
<keyword evidence="3" id="KW-0288">FMN</keyword>
<evidence type="ECO:0000256" key="2">
    <source>
        <dbReference type="ARBA" id="ARBA00022630"/>
    </source>
</evidence>
<dbReference type="CDD" id="cd04733">
    <property type="entry name" value="OYE_like_2_FMN"/>
    <property type="match status" value="1"/>
</dbReference>
<dbReference type="PANTHER" id="PTHR43656">
    <property type="entry name" value="BINDING OXIDOREDUCTASE, PUTATIVE (AFU_ORTHOLOGUE AFUA_2G08260)-RELATED"/>
    <property type="match status" value="1"/>
</dbReference>
<dbReference type="InterPro" id="IPR051799">
    <property type="entry name" value="NADH_flavin_oxidoreductase"/>
</dbReference>
<feature type="domain" description="NADH:flavin oxidoreductase/NADH oxidase N-terminal" evidence="5">
    <location>
        <begin position="22"/>
        <end position="360"/>
    </location>
</feature>
<dbReference type="InterPro" id="IPR001155">
    <property type="entry name" value="OxRdtase_FMN_N"/>
</dbReference>
<evidence type="ECO:0000313" key="7">
    <source>
        <dbReference type="Proteomes" id="UP001201980"/>
    </source>
</evidence>
<evidence type="ECO:0000256" key="4">
    <source>
        <dbReference type="ARBA" id="ARBA00023002"/>
    </source>
</evidence>
<keyword evidence="4" id="KW-0560">Oxidoreductase</keyword>
<evidence type="ECO:0000256" key="1">
    <source>
        <dbReference type="ARBA" id="ARBA00005979"/>
    </source>
</evidence>
<keyword evidence="2" id="KW-0285">Flavoprotein</keyword>
<dbReference type="GO" id="GO:0010181">
    <property type="term" value="F:FMN binding"/>
    <property type="evidence" value="ECO:0007669"/>
    <property type="project" value="InterPro"/>
</dbReference>
<comment type="caution">
    <text evidence="6">The sequence shown here is derived from an EMBL/GenBank/DDBJ whole genome shotgun (WGS) entry which is preliminary data.</text>
</comment>
<protein>
    <recommendedName>
        <fullName evidence="5">NADH:flavin oxidoreductase/NADH oxidase N-terminal domain-containing protein</fullName>
    </recommendedName>
</protein>
<dbReference type="Gene3D" id="3.20.20.70">
    <property type="entry name" value="Aldolase class I"/>
    <property type="match status" value="1"/>
</dbReference>
<evidence type="ECO:0000313" key="6">
    <source>
        <dbReference type="EMBL" id="KAJ2894034.1"/>
    </source>
</evidence>
<accession>A0AAD5WNW3</accession>
<dbReference type="AlphaFoldDB" id="A0AAD5WNW3"/>
<name>A0AAD5WNW3_9PEZI</name>
<dbReference type="PANTHER" id="PTHR43656:SF5">
    <property type="entry name" value="NADH:FLAVIN OXIDOREDUCTASE_NADH OXIDASE N-TERMINAL DOMAIN-CONTAINING PROTEIN"/>
    <property type="match status" value="1"/>
</dbReference>
<dbReference type="Pfam" id="PF00724">
    <property type="entry name" value="Oxidored_FMN"/>
    <property type="match status" value="1"/>
</dbReference>
<dbReference type="Proteomes" id="UP001201980">
    <property type="component" value="Unassembled WGS sequence"/>
</dbReference>
<comment type="similarity">
    <text evidence="1">Belongs to the NADH:flavin oxidoreductase/NADH oxidase family.</text>
</comment>
<keyword evidence="7" id="KW-1185">Reference proteome</keyword>